<gene>
    <name evidence="4" type="ORF">ACFPZ3_57870</name>
</gene>
<dbReference type="Gene3D" id="3.40.47.10">
    <property type="match status" value="2"/>
</dbReference>
<evidence type="ECO:0000259" key="3">
    <source>
        <dbReference type="Pfam" id="PF08541"/>
    </source>
</evidence>
<keyword evidence="5" id="KW-1185">Reference proteome</keyword>
<comment type="caution">
    <text evidence="4">The sequence shown here is derived from an EMBL/GenBank/DDBJ whole genome shotgun (WGS) entry which is preliminary data.</text>
</comment>
<dbReference type="EMBL" id="JBHSPA010000094">
    <property type="protein sequence ID" value="MFC5833577.1"/>
    <property type="molecule type" value="Genomic_DNA"/>
</dbReference>
<reference evidence="5" key="1">
    <citation type="journal article" date="2019" name="Int. J. Syst. Evol. Microbiol.">
        <title>The Global Catalogue of Microorganisms (GCM) 10K type strain sequencing project: providing services to taxonomists for standard genome sequencing and annotation.</title>
        <authorList>
            <consortium name="The Broad Institute Genomics Platform"/>
            <consortium name="The Broad Institute Genome Sequencing Center for Infectious Disease"/>
            <person name="Wu L."/>
            <person name="Ma J."/>
        </authorList>
    </citation>
    <scope>NUCLEOTIDE SEQUENCE [LARGE SCALE GENOMIC DNA]</scope>
    <source>
        <strain evidence="5">CCUG 53903</strain>
    </source>
</reference>
<keyword evidence="2" id="KW-0012">Acyltransferase</keyword>
<name>A0ABW1D809_9ACTN</name>
<sequence>MTAIEAVSDYVPAHRVPVGVCLRRYDIDESRVRLYEHFFGFSEVRIDSSATLTDLLVAAMSRLELAAVGPHVRYVMHARSMPVVAPYPVNPLRQACDAVGLGHALTFSLTHHACASALLAIDLAGKLLAAEDDPRARALVLTGDKAFTASARVIADTGVMGEASAAVLVRLGGGHDRVLGYATHTLGRYYEGPWMSAERSTEFKEQYAEALASVILAATECAGMAMDDIRLILPHNVNRMSWLRVLRLLGIGSDRLFLDNLPKFGHCFGSDSFINLRSARTQGRLNRGDRYLMTAVGLGATFSAMVFEH</sequence>
<evidence type="ECO:0000313" key="4">
    <source>
        <dbReference type="EMBL" id="MFC5833577.1"/>
    </source>
</evidence>
<feature type="domain" description="Beta-ketoacyl-[acyl-carrier-protein] synthase III C-terminal" evidence="3">
    <location>
        <begin position="222"/>
        <end position="308"/>
    </location>
</feature>
<dbReference type="SUPFAM" id="SSF53901">
    <property type="entry name" value="Thiolase-like"/>
    <property type="match status" value="2"/>
</dbReference>
<evidence type="ECO:0000256" key="1">
    <source>
        <dbReference type="ARBA" id="ARBA00022679"/>
    </source>
</evidence>
<dbReference type="InterPro" id="IPR013747">
    <property type="entry name" value="ACP_syn_III_C"/>
</dbReference>
<dbReference type="PANTHER" id="PTHR34069:SF2">
    <property type="entry name" value="BETA-KETOACYL-[ACYL-CARRIER-PROTEIN] SYNTHASE III"/>
    <property type="match status" value="1"/>
</dbReference>
<evidence type="ECO:0000313" key="5">
    <source>
        <dbReference type="Proteomes" id="UP001596058"/>
    </source>
</evidence>
<dbReference type="Proteomes" id="UP001596058">
    <property type="component" value="Unassembled WGS sequence"/>
</dbReference>
<evidence type="ECO:0000256" key="2">
    <source>
        <dbReference type="ARBA" id="ARBA00023315"/>
    </source>
</evidence>
<proteinExistence type="predicted"/>
<organism evidence="4 5">
    <name type="scientific">Nonomuraea insulae</name>
    <dbReference type="NCBI Taxonomy" id="1616787"/>
    <lineage>
        <taxon>Bacteria</taxon>
        <taxon>Bacillati</taxon>
        <taxon>Actinomycetota</taxon>
        <taxon>Actinomycetes</taxon>
        <taxon>Streptosporangiales</taxon>
        <taxon>Streptosporangiaceae</taxon>
        <taxon>Nonomuraea</taxon>
    </lineage>
</organism>
<dbReference type="RefSeq" id="WP_379523003.1">
    <property type="nucleotide sequence ID" value="NZ_JBHSPA010000094.1"/>
</dbReference>
<protein>
    <submittedName>
        <fullName evidence="4">3-oxoacyl-[acyl-carrier-protein] synthase III C-terminal domain-containing protein</fullName>
    </submittedName>
</protein>
<accession>A0ABW1D809</accession>
<dbReference type="InterPro" id="IPR016039">
    <property type="entry name" value="Thiolase-like"/>
</dbReference>
<keyword evidence="1" id="KW-0808">Transferase</keyword>
<dbReference type="PANTHER" id="PTHR34069">
    <property type="entry name" value="3-OXOACYL-[ACYL-CARRIER-PROTEIN] SYNTHASE 3"/>
    <property type="match status" value="1"/>
</dbReference>
<dbReference type="Pfam" id="PF08541">
    <property type="entry name" value="ACP_syn_III_C"/>
    <property type="match status" value="1"/>
</dbReference>